<dbReference type="AlphaFoldDB" id="A0A0G1VXK3"/>
<organism evidence="1 2">
    <name type="scientific">Candidatus Gottesmanbacteria bacterium GW2011_GWB1_49_7</name>
    <dbReference type="NCBI Taxonomy" id="1618448"/>
    <lineage>
        <taxon>Bacteria</taxon>
        <taxon>Candidatus Gottesmaniibacteriota</taxon>
    </lineage>
</organism>
<sequence>MSQATVTHAKRSIPKNIPIEALIQLDRQGLTYDEIGKRVGLSKWSVWQRFKTAGYISEHLQAYRDSRADVLAYYQQQILSSITSIIQAVHERKPQPIVVPDDATISIDSPVTGSTDIPGQLPAPMPEIEGGRGELVADSVIIPPYDPAVE</sequence>
<gene>
    <name evidence="1" type="ORF">UY48_C0023G0001</name>
</gene>
<dbReference type="EMBL" id="LCQD01000023">
    <property type="protein sequence ID" value="KKW11193.1"/>
    <property type="molecule type" value="Genomic_DNA"/>
</dbReference>
<evidence type="ECO:0000313" key="1">
    <source>
        <dbReference type="EMBL" id="KKW11193.1"/>
    </source>
</evidence>
<reference evidence="1 2" key="1">
    <citation type="journal article" date="2015" name="Nature">
        <title>rRNA introns, odd ribosomes, and small enigmatic genomes across a large radiation of phyla.</title>
        <authorList>
            <person name="Brown C.T."/>
            <person name="Hug L.A."/>
            <person name="Thomas B.C."/>
            <person name="Sharon I."/>
            <person name="Castelle C.J."/>
            <person name="Singh A."/>
            <person name="Wilkins M.J."/>
            <person name="Williams K.H."/>
            <person name="Banfield J.F."/>
        </authorList>
    </citation>
    <scope>NUCLEOTIDE SEQUENCE [LARGE SCALE GENOMIC DNA]</scope>
</reference>
<name>A0A0G1VXK3_9BACT</name>
<proteinExistence type="predicted"/>
<evidence type="ECO:0000313" key="2">
    <source>
        <dbReference type="Proteomes" id="UP000034588"/>
    </source>
</evidence>
<dbReference type="Proteomes" id="UP000034588">
    <property type="component" value="Unassembled WGS sequence"/>
</dbReference>
<accession>A0A0G1VXK3</accession>
<protein>
    <submittedName>
        <fullName evidence="1">Uncharacterized protein</fullName>
    </submittedName>
</protein>
<comment type="caution">
    <text evidence="1">The sequence shown here is derived from an EMBL/GenBank/DDBJ whole genome shotgun (WGS) entry which is preliminary data.</text>
</comment>